<dbReference type="AlphaFoldDB" id="A0A9P5EDQ0"/>
<dbReference type="Proteomes" id="UP000711996">
    <property type="component" value="Unassembled WGS sequence"/>
</dbReference>
<organism evidence="1 2">
    <name type="scientific">Colletotrichum siamense</name>
    <name type="common">Anthracnose fungus</name>
    <dbReference type="NCBI Taxonomy" id="690259"/>
    <lineage>
        <taxon>Eukaryota</taxon>
        <taxon>Fungi</taxon>
        <taxon>Dikarya</taxon>
        <taxon>Ascomycota</taxon>
        <taxon>Pezizomycotina</taxon>
        <taxon>Sordariomycetes</taxon>
        <taxon>Hypocreomycetidae</taxon>
        <taxon>Glomerellales</taxon>
        <taxon>Glomerellaceae</taxon>
        <taxon>Colletotrichum</taxon>
        <taxon>Colletotrichum gloeosporioides species complex</taxon>
    </lineage>
</organism>
<keyword evidence="2" id="KW-1185">Reference proteome</keyword>
<protein>
    <submittedName>
        <fullName evidence="1">Uncharacterized protein</fullName>
    </submittedName>
</protein>
<sequence length="242" mass="25852">MSFHETNSSTSQFTHTNRPFRNAAFSEAAHTTKSAASFTSVWDLFSLDLVSMADCTAPGWSEMTRASDAATQARHACIVRRSGIDIDYDTRSAGPVSSAVSESFKSASTKISGSGRYPALLTSMSGDRSILEKAAATSSWFSAVSLSVDSFRPMRMSSATLASANEQAMVVPIPEPPPVNRTVLPENSPRTRVVQSSFWEICLAGKSDDVAATARRSMRPYSHSPDGNGGDVEASVVVLIIT</sequence>
<name>A0A9P5EDQ0_COLSI</name>
<accession>A0A9P5EDQ0</accession>
<evidence type="ECO:0000313" key="2">
    <source>
        <dbReference type="Proteomes" id="UP000711996"/>
    </source>
</evidence>
<dbReference type="EMBL" id="QPMT01000076">
    <property type="protein sequence ID" value="KAF4844678.1"/>
    <property type="molecule type" value="Genomic_DNA"/>
</dbReference>
<dbReference type="OrthoDB" id="10314814at2759"/>
<reference evidence="1" key="1">
    <citation type="submission" date="2019-06" db="EMBL/GenBank/DDBJ databases">
        <authorList>
            <person name="Gan P."/>
            <person name="Shirasu K."/>
        </authorList>
    </citation>
    <scope>NUCLEOTIDE SEQUENCE [LARGE SCALE GENOMIC DNA]</scope>
    <source>
        <strain evidence="1">CAD2</strain>
    </source>
</reference>
<evidence type="ECO:0000313" key="1">
    <source>
        <dbReference type="EMBL" id="KAF4844678.1"/>
    </source>
</evidence>
<gene>
    <name evidence="1" type="ORF">CGCSCA2_v013845</name>
</gene>
<proteinExistence type="predicted"/>
<comment type="caution">
    <text evidence="1">The sequence shown here is derived from an EMBL/GenBank/DDBJ whole genome shotgun (WGS) entry which is preliminary data.</text>
</comment>